<keyword evidence="3" id="KW-1185">Reference proteome</keyword>
<dbReference type="OrthoDB" id="9091382at2"/>
<dbReference type="PANTHER" id="PTHR37952">
    <property type="match status" value="1"/>
</dbReference>
<accession>A0A4V3HF10</accession>
<dbReference type="Proteomes" id="UP000295509">
    <property type="component" value="Unassembled WGS sequence"/>
</dbReference>
<sequence length="159" mass="17710">MTRCLVLLCCTATVLATSVPVTVRGEEFARITTHSHRYGGQVGISAFDDPLLTGVTCYVSTTHDDNRFGGNAQPVHAPDTEVSCHQVGTLDLSKRIPRQAQVFDESVNPIFKELHVFRILDPIRHTVLYFSYTESELAGDMPGHVDVIRLNVREKRSDK</sequence>
<evidence type="ECO:0000313" key="3">
    <source>
        <dbReference type="Proteomes" id="UP000295509"/>
    </source>
</evidence>
<keyword evidence="1" id="KW-0732">Signal</keyword>
<feature type="signal peptide" evidence="1">
    <location>
        <begin position="1"/>
        <end position="16"/>
    </location>
</feature>
<proteinExistence type="predicted"/>
<evidence type="ECO:0000313" key="2">
    <source>
        <dbReference type="EMBL" id="TDY50991.1"/>
    </source>
</evidence>
<gene>
    <name evidence="2" type="ORF">BX592_108228</name>
</gene>
<protein>
    <submittedName>
        <fullName evidence="2">CreA protein</fullName>
    </submittedName>
</protein>
<organism evidence="2 3">
    <name type="scientific">Paraburkholderia rhizosphaerae</name>
    <dbReference type="NCBI Taxonomy" id="480658"/>
    <lineage>
        <taxon>Bacteria</taxon>
        <taxon>Pseudomonadati</taxon>
        <taxon>Pseudomonadota</taxon>
        <taxon>Betaproteobacteria</taxon>
        <taxon>Burkholderiales</taxon>
        <taxon>Burkholderiaceae</taxon>
        <taxon>Paraburkholderia</taxon>
    </lineage>
</organism>
<evidence type="ECO:0000256" key="1">
    <source>
        <dbReference type="SAM" id="SignalP"/>
    </source>
</evidence>
<dbReference type="EMBL" id="SORE01000008">
    <property type="protein sequence ID" value="TDY50991.1"/>
    <property type="molecule type" value="Genomic_DNA"/>
</dbReference>
<dbReference type="GO" id="GO:0005829">
    <property type="term" value="C:cytosol"/>
    <property type="evidence" value="ECO:0007669"/>
    <property type="project" value="TreeGrafter"/>
</dbReference>
<comment type="caution">
    <text evidence="2">The sequence shown here is derived from an EMBL/GenBank/DDBJ whole genome shotgun (WGS) entry which is preliminary data.</text>
</comment>
<dbReference type="InterPro" id="IPR010292">
    <property type="entry name" value="Uncharacterised_CreA"/>
</dbReference>
<dbReference type="AlphaFoldDB" id="A0A4V3HF10"/>
<dbReference type="Pfam" id="PF05981">
    <property type="entry name" value="CreA"/>
    <property type="match status" value="1"/>
</dbReference>
<dbReference type="PANTHER" id="PTHR37952:SF2">
    <property type="entry name" value="PROTEIN CREA"/>
    <property type="match status" value="1"/>
</dbReference>
<feature type="chain" id="PRO_5020866902" evidence="1">
    <location>
        <begin position="17"/>
        <end position="159"/>
    </location>
</feature>
<reference evidence="2 3" key="1">
    <citation type="submission" date="2019-03" db="EMBL/GenBank/DDBJ databases">
        <title>Genomic Encyclopedia of Type Strains, Phase III (KMG-III): the genomes of soil and plant-associated and newly described type strains.</title>
        <authorList>
            <person name="Whitman W."/>
        </authorList>
    </citation>
    <scope>NUCLEOTIDE SEQUENCE [LARGE SCALE GENOMIC DNA]</scope>
    <source>
        <strain evidence="2 3">LMG 29544</strain>
    </source>
</reference>
<dbReference type="RefSeq" id="WP_134192209.1">
    <property type="nucleotide sequence ID" value="NZ_JBHLUW010000003.1"/>
</dbReference>
<name>A0A4V3HF10_9BURK</name>